<dbReference type="OrthoDB" id="4330189at2"/>
<gene>
    <name evidence="2" type="ORF">FHP06_05425</name>
</gene>
<dbReference type="Pfam" id="PF12728">
    <property type="entry name" value="HTH_17"/>
    <property type="match status" value="1"/>
</dbReference>
<evidence type="ECO:0000313" key="2">
    <source>
        <dbReference type="EMBL" id="TXL62387.1"/>
    </source>
</evidence>
<protein>
    <submittedName>
        <fullName evidence="2">Helix-turn-helix domain-containing protein</fullName>
    </submittedName>
</protein>
<dbReference type="Gene3D" id="1.10.10.10">
    <property type="entry name" value="Winged helix-like DNA-binding domain superfamily/Winged helix DNA-binding domain"/>
    <property type="match status" value="1"/>
</dbReference>
<reference evidence="2 3" key="1">
    <citation type="submission" date="2019-06" db="EMBL/GenBank/DDBJ databases">
        <title>Aeromicrobium sp. nov., isolated from a maize field.</title>
        <authorList>
            <person name="Lin S.-Y."/>
            <person name="Tsai C.-F."/>
            <person name="Young C.-C."/>
        </authorList>
    </citation>
    <scope>NUCLEOTIDE SEQUENCE [LARGE SCALE GENOMIC DNA]</scope>
    <source>
        <strain evidence="2 3">CC-CFT486</strain>
    </source>
</reference>
<evidence type="ECO:0000259" key="1">
    <source>
        <dbReference type="Pfam" id="PF12728"/>
    </source>
</evidence>
<dbReference type="AlphaFoldDB" id="A0A5C8NMT4"/>
<dbReference type="Proteomes" id="UP000321571">
    <property type="component" value="Unassembled WGS sequence"/>
</dbReference>
<proteinExistence type="predicted"/>
<name>A0A5C8NMT4_9ACTN</name>
<dbReference type="InterPro" id="IPR009061">
    <property type="entry name" value="DNA-bd_dom_put_sf"/>
</dbReference>
<keyword evidence="3" id="KW-1185">Reference proteome</keyword>
<accession>A0A5C8NMT4</accession>
<organism evidence="2 3">
    <name type="scientific">Aeromicrobium terrae</name>
    <dbReference type="NCBI Taxonomy" id="2498846"/>
    <lineage>
        <taxon>Bacteria</taxon>
        <taxon>Bacillati</taxon>
        <taxon>Actinomycetota</taxon>
        <taxon>Actinomycetes</taxon>
        <taxon>Propionibacteriales</taxon>
        <taxon>Nocardioidaceae</taxon>
        <taxon>Aeromicrobium</taxon>
    </lineage>
</organism>
<dbReference type="SUPFAM" id="SSF46955">
    <property type="entry name" value="Putative DNA-binding domain"/>
    <property type="match status" value="1"/>
</dbReference>
<sequence length="60" mass="6932">MERLPKMLSTTQVAKALNVNPSTISRWRSLGTGPRVYWLGPSCPRYREEDVLEWLERNAA</sequence>
<dbReference type="InterPro" id="IPR041657">
    <property type="entry name" value="HTH_17"/>
</dbReference>
<evidence type="ECO:0000313" key="3">
    <source>
        <dbReference type="Proteomes" id="UP000321571"/>
    </source>
</evidence>
<comment type="caution">
    <text evidence="2">The sequence shown here is derived from an EMBL/GenBank/DDBJ whole genome shotgun (WGS) entry which is preliminary data.</text>
</comment>
<dbReference type="EMBL" id="VDUX01000002">
    <property type="protein sequence ID" value="TXL62387.1"/>
    <property type="molecule type" value="Genomic_DNA"/>
</dbReference>
<dbReference type="InterPro" id="IPR036388">
    <property type="entry name" value="WH-like_DNA-bd_sf"/>
</dbReference>
<feature type="domain" description="Helix-turn-helix" evidence="1">
    <location>
        <begin position="7"/>
        <end position="58"/>
    </location>
</feature>